<comment type="caution">
    <text evidence="1">The sequence shown here is derived from an EMBL/GenBank/DDBJ whole genome shotgun (WGS) entry which is preliminary data.</text>
</comment>
<name>A0ABX2MZE9_9SPHN</name>
<sequence length="228" mass="24391">MIKNALIVGAGHGLSASLARVFAANGIRVALAARDATKLGPLCDEVNASAFACDVTHEESVNALFAALDEREEVADLVVFNTGYYARGPIEELASDTVRQSLETNAFGAFLVAQAAAVRMQGSGGVIQFTGATAGVKGFANSSPFAMGKFALRGLCQSLARELAPRNIHIVHFVLDGVIYEPARGAPYDNVERSLHPDRIAETYLAAARQHRSAWSWEIELRPSTEVF</sequence>
<dbReference type="SUPFAM" id="SSF51735">
    <property type="entry name" value="NAD(P)-binding Rossmann-fold domains"/>
    <property type="match status" value="1"/>
</dbReference>
<dbReference type="RefSeq" id="WP_176278326.1">
    <property type="nucleotide sequence ID" value="NZ_JABWMH010000001.1"/>
</dbReference>
<gene>
    <name evidence="1" type="ORF">HUO14_02670</name>
</gene>
<evidence type="ECO:0000313" key="1">
    <source>
        <dbReference type="EMBL" id="NVD26808.1"/>
    </source>
</evidence>
<dbReference type="InterPro" id="IPR036291">
    <property type="entry name" value="NAD(P)-bd_dom_sf"/>
</dbReference>
<dbReference type="Proteomes" id="UP000652427">
    <property type="component" value="Unassembled WGS sequence"/>
</dbReference>
<dbReference type="Gene3D" id="3.40.50.720">
    <property type="entry name" value="NAD(P)-binding Rossmann-like Domain"/>
    <property type="match status" value="1"/>
</dbReference>
<protein>
    <submittedName>
        <fullName evidence="1">SDR family NAD(P)-dependent oxidoreductase</fullName>
    </submittedName>
</protein>
<organism evidence="1 2">
    <name type="scientific">Parasphingorhabdus flavimaris</name>
    <dbReference type="NCBI Taxonomy" id="266812"/>
    <lineage>
        <taxon>Bacteria</taxon>
        <taxon>Pseudomonadati</taxon>
        <taxon>Pseudomonadota</taxon>
        <taxon>Alphaproteobacteria</taxon>
        <taxon>Sphingomonadales</taxon>
        <taxon>Sphingomonadaceae</taxon>
        <taxon>Parasphingorhabdus</taxon>
    </lineage>
</organism>
<evidence type="ECO:0000313" key="2">
    <source>
        <dbReference type="Proteomes" id="UP000652427"/>
    </source>
</evidence>
<reference evidence="1 2" key="1">
    <citation type="submission" date="2020-06" db="EMBL/GenBank/DDBJ databases">
        <authorList>
            <person name="Kim S.-J."/>
            <person name="Park S.-J."/>
        </authorList>
    </citation>
    <scope>NUCLEOTIDE SEQUENCE [LARGE SCALE GENOMIC DNA]</scope>
    <source>
        <strain evidence="1 2">SW-151</strain>
    </source>
</reference>
<keyword evidence="2" id="KW-1185">Reference proteome</keyword>
<dbReference type="PANTHER" id="PTHR43431">
    <property type="entry name" value="OXIDOREDUCTASE, SHORT CHAIN DEHYDROGENASE/REDUCTASE FAMILY (AFU_ORTHOLOGUE AFUA_5G14000)"/>
    <property type="match status" value="1"/>
</dbReference>
<accession>A0ABX2MZE9</accession>
<proteinExistence type="predicted"/>
<dbReference type="EMBL" id="JABWMH010000001">
    <property type="protein sequence ID" value="NVD26808.1"/>
    <property type="molecule type" value="Genomic_DNA"/>
</dbReference>
<dbReference type="PANTHER" id="PTHR43431:SF7">
    <property type="entry name" value="OXIDOREDUCTASE, SHORT CHAIN DEHYDROGENASE_REDUCTASE FAMILY (AFU_ORTHOLOGUE AFUA_5G14000)"/>
    <property type="match status" value="1"/>
</dbReference>
<dbReference type="PRINTS" id="PR00081">
    <property type="entry name" value="GDHRDH"/>
</dbReference>
<dbReference type="Pfam" id="PF00106">
    <property type="entry name" value="adh_short"/>
    <property type="match status" value="1"/>
</dbReference>
<dbReference type="InterPro" id="IPR002347">
    <property type="entry name" value="SDR_fam"/>
</dbReference>